<dbReference type="SMART" id="SM00421">
    <property type="entry name" value="HTH_LUXR"/>
    <property type="match status" value="1"/>
</dbReference>
<feature type="compositionally biased region" description="Gly residues" evidence="4">
    <location>
        <begin position="1150"/>
        <end position="1171"/>
    </location>
</feature>
<evidence type="ECO:0000256" key="1">
    <source>
        <dbReference type="ARBA" id="ARBA00023015"/>
    </source>
</evidence>
<keyword evidence="3" id="KW-0804">Transcription</keyword>
<dbReference type="SUPFAM" id="SSF46894">
    <property type="entry name" value="C-terminal effector domain of the bipartite response regulators"/>
    <property type="match status" value="1"/>
</dbReference>
<dbReference type="Gene3D" id="1.25.40.10">
    <property type="entry name" value="Tetratricopeptide repeat domain"/>
    <property type="match status" value="1"/>
</dbReference>
<dbReference type="GO" id="GO:0006355">
    <property type="term" value="P:regulation of DNA-templated transcription"/>
    <property type="evidence" value="ECO:0007669"/>
    <property type="project" value="InterPro"/>
</dbReference>
<feature type="compositionally biased region" description="Low complexity" evidence="4">
    <location>
        <begin position="669"/>
        <end position="694"/>
    </location>
</feature>
<name>A0A0S4QSL2_9ACTN</name>
<feature type="region of interest" description="Disordered" evidence="4">
    <location>
        <begin position="1044"/>
        <end position="1107"/>
    </location>
</feature>
<accession>A0A0S4QSL2</accession>
<keyword evidence="1" id="KW-0805">Transcription regulation</keyword>
<evidence type="ECO:0000259" key="5">
    <source>
        <dbReference type="PROSITE" id="PS50043"/>
    </source>
</evidence>
<dbReference type="Pfam" id="PF00196">
    <property type="entry name" value="GerE"/>
    <property type="match status" value="1"/>
</dbReference>
<feature type="region of interest" description="Disordered" evidence="4">
    <location>
        <begin position="661"/>
        <end position="724"/>
    </location>
</feature>
<feature type="compositionally biased region" description="Low complexity" evidence="4">
    <location>
        <begin position="1173"/>
        <end position="1184"/>
    </location>
</feature>
<feature type="region of interest" description="Disordered" evidence="4">
    <location>
        <begin position="1245"/>
        <end position="1271"/>
    </location>
</feature>
<evidence type="ECO:0000256" key="2">
    <source>
        <dbReference type="ARBA" id="ARBA00023125"/>
    </source>
</evidence>
<evidence type="ECO:0000256" key="4">
    <source>
        <dbReference type="SAM" id="MobiDB-lite"/>
    </source>
</evidence>
<dbReference type="Proteomes" id="UP000198802">
    <property type="component" value="Unassembled WGS sequence"/>
</dbReference>
<dbReference type="PRINTS" id="PR00038">
    <property type="entry name" value="HTHLUXR"/>
</dbReference>
<dbReference type="PROSITE" id="PS50043">
    <property type="entry name" value="HTH_LUXR_2"/>
    <property type="match status" value="1"/>
</dbReference>
<dbReference type="SUPFAM" id="SSF52540">
    <property type="entry name" value="P-loop containing nucleoside triphosphate hydrolases"/>
    <property type="match status" value="1"/>
</dbReference>
<organism evidence="6 7">
    <name type="scientific">Parafrankia irregularis</name>
    <dbReference type="NCBI Taxonomy" id="795642"/>
    <lineage>
        <taxon>Bacteria</taxon>
        <taxon>Bacillati</taxon>
        <taxon>Actinomycetota</taxon>
        <taxon>Actinomycetes</taxon>
        <taxon>Frankiales</taxon>
        <taxon>Frankiaceae</taxon>
        <taxon>Parafrankia</taxon>
    </lineage>
</organism>
<dbReference type="RefSeq" id="WP_091280275.1">
    <property type="nucleotide sequence ID" value="NZ_FAOZ01000015.1"/>
</dbReference>
<dbReference type="InterPro" id="IPR036388">
    <property type="entry name" value="WH-like_DNA-bd_sf"/>
</dbReference>
<sequence>MVEAWETEVRPGGPVAAGPGRAAVDVDSAAVDADAAAPRPPLTPAGGGLPALGARVFPPRPAVPLVSRPRLLERLDLAVEGPLTAVCAPAGTGKTVLLADWARSGRSPHPVVWLRVDPVIGRRHSSMPAGRAPVPPVSPVSLWSQILRGLRRDAALPCPERLERLEAESAGMNPEWFQRELVNQLAQLPVPAVLILDDAHLVHEPADIAGLELLVGEGAGHLRLVLAGRQPVLRVHRLRAEGTVTEIGAADLAFTRDETAALLAAHGLRVSEPAIAALWKRTEGWAVGLRLAAARAVDAADAVAGEAYAVASGAAAGAVAGDGGMVAGAGAVGVVGVAVAEDPGQGTLPSGRPLLPPELDPARGPRAAIADYLQAEVLADYAEPVRRFLLRTSVLERLTGPLAAAVAAIDARSAPAGVPEYRDAGAPAPGGTAVAAAAPTPGPASTWRGAVHLLREFARTGGFLVPLEPAAPSPVAAAEARSSAGLAWDWYRYNRMFALMLHGLLLRDPDEDPRELNLRAALWFAANDSTSDAARHALRAGDWWYLACLLVDGSALVDILFGGEPDLSELVAEVPAGASGLSPECDLVLAVAHLRSGRLEAGAASLSSARAGLPVSPARRDVSRRRTLVERIDVVELYRAELAGEPTEMIAAARRLLRAGASGAGGGSQTQLTTAAEQAAPAGAVPGKVGNPGSPGSPGGPQADVNGPRAEPRRSPPRPARRMDEGVRAVALCARGRGELWLGRLSVAASVLHEGAATARRAGLVGVETSCLGALALQYALRGRLRQAESQLLLVVTRVEGAAAGRDTPASTAASAQQTVPGLPEAHLAAAMVHLQRVNLVEAERSLAAARRAITPACPGFLVEIATVCETRLRLLHGSADEVRAARRMLAATGSGPTPPLGAAARRAAEADLLVATGAPEAARRSLLRAGDRTATDPQVLLSLARSALACADVPSAEEVLAPLLRADDGGAGLVAACVLGAVAAARRDDHARAGGLLARAVALAVDEGMVAPFVEAGDELLGLMTAHPELTDSHPEFVAALDRSAASRGTPSARIPGLRAAERRRAPRLPVPGLPASRMPAARHAQAREAAGGGTVGPPELEPPRSAAAGSVLEGATGATGVEGVAGAANGAGPGWPRQGTRGVTGRSGQAGRGTAIGGDGEVGRGGEAGHVGETGQWGPAGVAGPVEVVVPAPTRPLADPASRGASAYWNDDRVSSPAATAAAGGLRNPAAFQGAAGVPNRVGSVPVGPDTADTDNGAGGPGRDPRRAARVGSVGSADLLSERELAVLSYLPTMLTTAEIAAEMFVSVNTVKTHLKSIYRKLDVARRRDAVHRARALHLL</sequence>
<dbReference type="InterPro" id="IPR059106">
    <property type="entry name" value="WHD_MalT"/>
</dbReference>
<feature type="region of interest" description="Disordered" evidence="4">
    <location>
        <begin position="1"/>
        <end position="20"/>
    </location>
</feature>
<feature type="region of interest" description="Disordered" evidence="4">
    <location>
        <begin position="1124"/>
        <end position="1184"/>
    </location>
</feature>
<gene>
    <name evidence="6" type="ORF">Ga0074812_1155</name>
</gene>
<keyword evidence="7" id="KW-1185">Reference proteome</keyword>
<feature type="compositionally biased region" description="Low complexity" evidence="4">
    <location>
        <begin position="10"/>
        <end position="20"/>
    </location>
</feature>
<dbReference type="Pfam" id="PF25873">
    <property type="entry name" value="WHD_MalT"/>
    <property type="match status" value="1"/>
</dbReference>
<dbReference type="PANTHER" id="PTHR44688">
    <property type="entry name" value="DNA-BINDING TRANSCRIPTIONAL ACTIVATOR DEVR_DOSR"/>
    <property type="match status" value="1"/>
</dbReference>
<proteinExistence type="predicted"/>
<reference evidence="7" key="1">
    <citation type="submission" date="2015-11" db="EMBL/GenBank/DDBJ databases">
        <authorList>
            <person name="Varghese N."/>
        </authorList>
    </citation>
    <scope>NUCLEOTIDE SEQUENCE [LARGE SCALE GENOMIC DNA]</scope>
    <source>
        <strain evidence="7">DSM 45899</strain>
    </source>
</reference>
<dbReference type="InterPro" id="IPR016032">
    <property type="entry name" value="Sig_transdc_resp-reg_C-effctor"/>
</dbReference>
<dbReference type="InterPro" id="IPR027417">
    <property type="entry name" value="P-loop_NTPase"/>
</dbReference>
<evidence type="ECO:0000313" key="7">
    <source>
        <dbReference type="Proteomes" id="UP000198802"/>
    </source>
</evidence>
<dbReference type="InterPro" id="IPR000792">
    <property type="entry name" value="Tscrpt_reg_LuxR_C"/>
</dbReference>
<keyword evidence="2" id="KW-0238">DNA-binding</keyword>
<dbReference type="EMBL" id="FAOZ01000015">
    <property type="protein sequence ID" value="CUU57804.1"/>
    <property type="molecule type" value="Genomic_DNA"/>
</dbReference>
<dbReference type="Gene3D" id="1.10.10.10">
    <property type="entry name" value="Winged helix-like DNA-binding domain superfamily/Winged helix DNA-binding domain"/>
    <property type="match status" value="1"/>
</dbReference>
<dbReference type="GO" id="GO:0003677">
    <property type="term" value="F:DNA binding"/>
    <property type="evidence" value="ECO:0007669"/>
    <property type="project" value="UniProtKB-KW"/>
</dbReference>
<dbReference type="InterPro" id="IPR011990">
    <property type="entry name" value="TPR-like_helical_dom_sf"/>
</dbReference>
<protein>
    <submittedName>
        <fullName evidence="6">LuxR family transcriptional regulator, maltose regulon positive regulatory protein</fullName>
    </submittedName>
</protein>
<evidence type="ECO:0000313" key="6">
    <source>
        <dbReference type="EMBL" id="CUU57804.1"/>
    </source>
</evidence>
<dbReference type="PANTHER" id="PTHR44688:SF16">
    <property type="entry name" value="DNA-BINDING TRANSCRIPTIONAL ACTIVATOR DEVR_DOSR"/>
    <property type="match status" value="1"/>
</dbReference>
<evidence type="ECO:0000256" key="3">
    <source>
        <dbReference type="ARBA" id="ARBA00023163"/>
    </source>
</evidence>
<feature type="domain" description="HTH luxR-type" evidence="5">
    <location>
        <begin position="1275"/>
        <end position="1340"/>
    </location>
</feature>
<dbReference type="CDD" id="cd06170">
    <property type="entry name" value="LuxR_C_like"/>
    <property type="match status" value="1"/>
</dbReference>